<evidence type="ECO:0000313" key="2">
    <source>
        <dbReference type="WBParaSite" id="jg15106"/>
    </source>
</evidence>
<accession>A0A915D3T4</accession>
<protein>
    <submittedName>
        <fullName evidence="2">F-box domain-containing protein</fullName>
    </submittedName>
</protein>
<proteinExistence type="predicted"/>
<sequence length="208" mass="24290">MVFNSVLYDVFCYLDATELDFMEQVNSQFKALRLHYFSKFPMDSVEVLQINVRKRTLQIVEDMQIDDTTESQIVQTIVEFKINNMVQFARDIETRYHLNTSILEINLKLGKLCLSRGILIQHSKDEFSFAWHFIRLDVCKKLKTKYLENDYPVISAICEILSRPYTAEGTKSVRDAYGVVCSKKLVDEELQRVPDISYAKELYSIGMI</sequence>
<evidence type="ECO:0000313" key="1">
    <source>
        <dbReference type="Proteomes" id="UP000887574"/>
    </source>
</evidence>
<organism evidence="1 2">
    <name type="scientific">Ditylenchus dipsaci</name>
    <dbReference type="NCBI Taxonomy" id="166011"/>
    <lineage>
        <taxon>Eukaryota</taxon>
        <taxon>Metazoa</taxon>
        <taxon>Ecdysozoa</taxon>
        <taxon>Nematoda</taxon>
        <taxon>Chromadorea</taxon>
        <taxon>Rhabditida</taxon>
        <taxon>Tylenchina</taxon>
        <taxon>Tylenchomorpha</taxon>
        <taxon>Sphaerularioidea</taxon>
        <taxon>Anguinidae</taxon>
        <taxon>Anguininae</taxon>
        <taxon>Ditylenchus</taxon>
    </lineage>
</organism>
<dbReference type="Proteomes" id="UP000887574">
    <property type="component" value="Unplaced"/>
</dbReference>
<keyword evidence="1" id="KW-1185">Reference proteome</keyword>
<name>A0A915D3T4_9BILA</name>
<reference evidence="2" key="1">
    <citation type="submission" date="2022-11" db="UniProtKB">
        <authorList>
            <consortium name="WormBaseParasite"/>
        </authorList>
    </citation>
    <scope>IDENTIFICATION</scope>
</reference>
<dbReference type="WBParaSite" id="jg15106">
    <property type="protein sequence ID" value="jg15106"/>
    <property type="gene ID" value="jg15106"/>
</dbReference>
<dbReference type="AlphaFoldDB" id="A0A915D3T4"/>